<keyword evidence="5 14" id="KW-0436">Ligase</keyword>
<dbReference type="AlphaFoldDB" id="A0A511W785"/>
<evidence type="ECO:0000259" key="16">
    <source>
        <dbReference type="PROSITE" id="PS50975"/>
    </source>
</evidence>
<dbReference type="InterPro" id="IPR020561">
    <property type="entry name" value="PRibGlycinamid_synth_ATP-grasp"/>
</dbReference>
<keyword evidence="8 14" id="KW-0658">Purine biosynthesis</keyword>
<dbReference type="GO" id="GO:0004637">
    <property type="term" value="F:phosphoribosylamine-glycine ligase activity"/>
    <property type="evidence" value="ECO:0007669"/>
    <property type="project" value="UniProtKB-UniRule"/>
</dbReference>
<evidence type="ECO:0000256" key="7">
    <source>
        <dbReference type="ARBA" id="ARBA00022741"/>
    </source>
</evidence>
<accession>A0A511W785</accession>
<evidence type="ECO:0000256" key="14">
    <source>
        <dbReference type="HAMAP-Rule" id="MF_00138"/>
    </source>
</evidence>
<comment type="cofactor">
    <cofactor evidence="1">
        <name>Mn(2+)</name>
        <dbReference type="ChEBI" id="CHEBI:29035"/>
    </cofactor>
</comment>
<dbReference type="PROSITE" id="PS50975">
    <property type="entry name" value="ATP_GRASP"/>
    <property type="match status" value="1"/>
</dbReference>
<dbReference type="FunFam" id="3.40.50.20:FF:000006">
    <property type="entry name" value="Phosphoribosylamine--glycine ligase, chloroplastic"/>
    <property type="match status" value="1"/>
</dbReference>
<dbReference type="Pfam" id="PF02844">
    <property type="entry name" value="GARS_N"/>
    <property type="match status" value="1"/>
</dbReference>
<dbReference type="InterPro" id="IPR000115">
    <property type="entry name" value="PRibGlycinamide_synth"/>
</dbReference>
<evidence type="ECO:0000256" key="9">
    <source>
        <dbReference type="ARBA" id="ARBA00022840"/>
    </source>
</evidence>
<keyword evidence="18" id="KW-1185">Reference proteome</keyword>
<dbReference type="SUPFAM" id="SSF52440">
    <property type="entry name" value="PreATP-grasp domain"/>
    <property type="match status" value="1"/>
</dbReference>
<dbReference type="SMART" id="SM01210">
    <property type="entry name" value="GARS_C"/>
    <property type="match status" value="1"/>
</dbReference>
<dbReference type="PANTHER" id="PTHR43472">
    <property type="entry name" value="PHOSPHORIBOSYLAMINE--GLYCINE LIGASE"/>
    <property type="match status" value="1"/>
</dbReference>
<comment type="similarity">
    <text evidence="11 14">Belongs to the GARS family.</text>
</comment>
<comment type="cofactor">
    <cofactor evidence="2">
        <name>Mg(2+)</name>
        <dbReference type="ChEBI" id="CHEBI:18420"/>
    </cofactor>
</comment>
<comment type="catalytic activity">
    <reaction evidence="14">
        <text>5-phospho-beta-D-ribosylamine + glycine + ATP = N(1)-(5-phospho-beta-D-ribosyl)glycinamide + ADP + phosphate + H(+)</text>
        <dbReference type="Rhea" id="RHEA:17453"/>
        <dbReference type="ChEBI" id="CHEBI:15378"/>
        <dbReference type="ChEBI" id="CHEBI:30616"/>
        <dbReference type="ChEBI" id="CHEBI:43474"/>
        <dbReference type="ChEBI" id="CHEBI:57305"/>
        <dbReference type="ChEBI" id="CHEBI:58681"/>
        <dbReference type="ChEBI" id="CHEBI:143788"/>
        <dbReference type="ChEBI" id="CHEBI:456216"/>
        <dbReference type="EC" id="6.3.4.13"/>
    </reaction>
</comment>
<keyword evidence="10" id="KW-0464">Manganese</keyword>
<dbReference type="GO" id="GO:0009113">
    <property type="term" value="P:purine nucleobase biosynthetic process"/>
    <property type="evidence" value="ECO:0007669"/>
    <property type="project" value="InterPro"/>
</dbReference>
<keyword evidence="6" id="KW-0479">Metal-binding</keyword>
<keyword evidence="7 15" id="KW-0547">Nucleotide-binding</keyword>
<dbReference type="InterPro" id="IPR011054">
    <property type="entry name" value="Rudment_hybrid_motif"/>
</dbReference>
<evidence type="ECO:0000256" key="3">
    <source>
        <dbReference type="ARBA" id="ARBA00005174"/>
    </source>
</evidence>
<evidence type="ECO:0000256" key="15">
    <source>
        <dbReference type="PROSITE-ProRule" id="PRU00409"/>
    </source>
</evidence>
<evidence type="ECO:0000256" key="1">
    <source>
        <dbReference type="ARBA" id="ARBA00001936"/>
    </source>
</evidence>
<dbReference type="InterPro" id="IPR020560">
    <property type="entry name" value="PRibGlycinamide_synth_C-dom"/>
</dbReference>
<dbReference type="Gene3D" id="3.90.600.10">
    <property type="entry name" value="Phosphoribosylglycinamide synthetase, C-terminal domain"/>
    <property type="match status" value="1"/>
</dbReference>
<keyword evidence="9 15" id="KW-0067">ATP-binding</keyword>
<dbReference type="Gene3D" id="3.30.470.20">
    <property type="entry name" value="ATP-grasp fold, B domain"/>
    <property type="match status" value="1"/>
</dbReference>
<dbReference type="Gene3D" id="3.40.50.20">
    <property type="match status" value="1"/>
</dbReference>
<dbReference type="FunFam" id="3.90.600.10:FF:000001">
    <property type="entry name" value="Trifunctional purine biosynthetic protein adenosine-3"/>
    <property type="match status" value="1"/>
</dbReference>
<evidence type="ECO:0000256" key="10">
    <source>
        <dbReference type="ARBA" id="ARBA00023211"/>
    </source>
</evidence>
<evidence type="ECO:0000256" key="5">
    <source>
        <dbReference type="ARBA" id="ARBA00022598"/>
    </source>
</evidence>
<dbReference type="Proteomes" id="UP000321440">
    <property type="component" value="Unassembled WGS sequence"/>
</dbReference>
<dbReference type="InterPro" id="IPR016185">
    <property type="entry name" value="PreATP-grasp_dom_sf"/>
</dbReference>
<dbReference type="Pfam" id="PF02843">
    <property type="entry name" value="GARS_C"/>
    <property type="match status" value="1"/>
</dbReference>
<evidence type="ECO:0000256" key="11">
    <source>
        <dbReference type="ARBA" id="ARBA00038345"/>
    </source>
</evidence>
<dbReference type="PROSITE" id="PS00184">
    <property type="entry name" value="GARS"/>
    <property type="match status" value="1"/>
</dbReference>
<sequence>MKVLVVGRGGREHVLAWKLNQSERVEQVVVAPGNDGMTDVAHVEPIEEHQHEQLIEFAKTNHIDLTIVGPEAPLMDGIVNKFQEEGQKVFGPTEEAAFIEGSKDFAKTIMQDYNIPTAKHKTFEDPQAAKAYIQQQGAPIVIKADGLAAGKGVTVAMSVEEAERAVDLMLEDAQFGEAGSRVVIEEFLEGEEFSLMAFVNGPNVYPMVSSQDHKRAFDQDQGPNTGGMGAYSPVPQISQSVYEQAIQEILKPTAQALVDHNRSFTGILYAGLIATIDGPKVIEFNARFGDPEAQVILPRLQSDLVEVIENVLNEKPVELNWSQDSVVGVVLASEGYPGSYEKGKPIKGLDELSPQALTFHAGSKYEDKYWQTNGGRVLLVSAKGNTIAQAKDRVYEEMDKLDSKDVFYRKDIANNALQVL</sequence>
<dbReference type="RefSeq" id="WP_146818207.1">
    <property type="nucleotide sequence ID" value="NZ_BJYA01000020.1"/>
</dbReference>
<comment type="caution">
    <text evidence="17">The sequence shown here is derived from an EMBL/GenBank/DDBJ whole genome shotgun (WGS) entry which is preliminary data.</text>
</comment>
<dbReference type="InterPro" id="IPR020559">
    <property type="entry name" value="PRibGlycinamide_synth_CS"/>
</dbReference>
<dbReference type="SUPFAM" id="SSF56059">
    <property type="entry name" value="Glutathione synthetase ATP-binding domain-like"/>
    <property type="match status" value="1"/>
</dbReference>
<dbReference type="NCBIfam" id="TIGR00877">
    <property type="entry name" value="purD"/>
    <property type="match status" value="1"/>
</dbReference>
<dbReference type="OrthoDB" id="9807240at2"/>
<dbReference type="PANTHER" id="PTHR43472:SF1">
    <property type="entry name" value="PHOSPHORIBOSYLAMINE--GLYCINE LIGASE, CHLOROPLASTIC"/>
    <property type="match status" value="1"/>
</dbReference>
<dbReference type="InterPro" id="IPR020562">
    <property type="entry name" value="PRibGlycinamide_synth_N"/>
</dbReference>
<evidence type="ECO:0000313" key="18">
    <source>
        <dbReference type="Proteomes" id="UP000321440"/>
    </source>
</evidence>
<dbReference type="FunFam" id="3.30.1490.20:FF:000006">
    <property type="entry name" value="phosphoribosylamine--glycine ligase, chloroplastic-like"/>
    <property type="match status" value="1"/>
</dbReference>
<dbReference type="Gene3D" id="3.30.1490.20">
    <property type="entry name" value="ATP-grasp fold, A domain"/>
    <property type="match status" value="1"/>
</dbReference>
<dbReference type="EMBL" id="BJYA01000020">
    <property type="protein sequence ID" value="GEN46950.1"/>
    <property type="molecule type" value="Genomic_DNA"/>
</dbReference>
<dbReference type="GO" id="GO:0006189">
    <property type="term" value="P:'de novo' IMP biosynthetic process"/>
    <property type="evidence" value="ECO:0007669"/>
    <property type="project" value="UniProtKB-UniRule"/>
</dbReference>
<evidence type="ECO:0000256" key="2">
    <source>
        <dbReference type="ARBA" id="ARBA00001946"/>
    </source>
</evidence>
<comment type="pathway">
    <text evidence="3 14">Purine metabolism; IMP biosynthesis via de novo pathway; N(1)-(5-phospho-D-ribosyl)glycinamide from 5-phospho-alpha-D-ribose 1-diphosphate: step 2/2.</text>
</comment>
<evidence type="ECO:0000256" key="4">
    <source>
        <dbReference type="ARBA" id="ARBA00013255"/>
    </source>
</evidence>
<gene>
    <name evidence="14 17" type="primary">purD</name>
    <name evidence="17" type="ORF">AHA02nite_27260</name>
</gene>
<evidence type="ECO:0000256" key="8">
    <source>
        <dbReference type="ARBA" id="ARBA00022755"/>
    </source>
</evidence>
<reference evidence="17 18" key="1">
    <citation type="submission" date="2019-07" db="EMBL/GenBank/DDBJ databases">
        <title>Whole genome shotgun sequence of Alkalibacillus haloalkaliphilus NBRC 103110.</title>
        <authorList>
            <person name="Hosoyama A."/>
            <person name="Uohara A."/>
            <person name="Ohji S."/>
            <person name="Ichikawa N."/>
        </authorList>
    </citation>
    <scope>NUCLEOTIDE SEQUENCE [LARGE SCALE GENOMIC DNA]</scope>
    <source>
        <strain evidence="17 18">NBRC 103110</strain>
    </source>
</reference>
<dbReference type="Pfam" id="PF01071">
    <property type="entry name" value="GARS_A"/>
    <property type="match status" value="1"/>
</dbReference>
<dbReference type="GO" id="GO:0005524">
    <property type="term" value="F:ATP binding"/>
    <property type="evidence" value="ECO:0007669"/>
    <property type="project" value="UniProtKB-UniRule"/>
</dbReference>
<protein>
    <recommendedName>
        <fullName evidence="4 14">Phosphoribosylamine--glycine ligase</fullName>
        <ecNumber evidence="4 14">6.3.4.13</ecNumber>
    </recommendedName>
    <alternativeName>
        <fullName evidence="14">GARS</fullName>
    </alternativeName>
    <alternativeName>
        <fullName evidence="12 14">Glycinamide ribonucleotide synthetase</fullName>
    </alternativeName>
    <alternativeName>
        <fullName evidence="13 14">Phosphoribosylglycinamide synthetase</fullName>
    </alternativeName>
</protein>
<dbReference type="InterPro" id="IPR011761">
    <property type="entry name" value="ATP-grasp"/>
</dbReference>
<feature type="domain" description="ATP-grasp" evidence="16">
    <location>
        <begin position="107"/>
        <end position="313"/>
    </location>
</feature>
<evidence type="ECO:0000313" key="17">
    <source>
        <dbReference type="EMBL" id="GEN46950.1"/>
    </source>
</evidence>
<dbReference type="SUPFAM" id="SSF51246">
    <property type="entry name" value="Rudiment single hybrid motif"/>
    <property type="match status" value="1"/>
</dbReference>
<organism evidence="17 18">
    <name type="scientific">Alkalibacillus haloalkaliphilus</name>
    <dbReference type="NCBI Taxonomy" id="94136"/>
    <lineage>
        <taxon>Bacteria</taxon>
        <taxon>Bacillati</taxon>
        <taxon>Bacillota</taxon>
        <taxon>Bacilli</taxon>
        <taxon>Bacillales</taxon>
        <taxon>Bacillaceae</taxon>
        <taxon>Alkalibacillus</taxon>
    </lineage>
</organism>
<proteinExistence type="inferred from homology"/>
<evidence type="ECO:0000256" key="6">
    <source>
        <dbReference type="ARBA" id="ARBA00022723"/>
    </source>
</evidence>
<dbReference type="InterPro" id="IPR037123">
    <property type="entry name" value="PRibGlycinamide_synth_C_sf"/>
</dbReference>
<dbReference type="InterPro" id="IPR013815">
    <property type="entry name" value="ATP_grasp_subdomain_1"/>
</dbReference>
<dbReference type="EC" id="6.3.4.13" evidence="4 14"/>
<dbReference type="GO" id="GO:0046872">
    <property type="term" value="F:metal ion binding"/>
    <property type="evidence" value="ECO:0007669"/>
    <property type="project" value="UniProtKB-KW"/>
</dbReference>
<evidence type="ECO:0000256" key="13">
    <source>
        <dbReference type="ARBA" id="ARBA00042864"/>
    </source>
</evidence>
<name>A0A511W785_9BACI</name>
<dbReference type="UniPathway" id="UPA00074">
    <property type="reaction ID" value="UER00125"/>
</dbReference>
<evidence type="ECO:0000256" key="12">
    <source>
        <dbReference type="ARBA" id="ARBA00042242"/>
    </source>
</evidence>
<dbReference type="HAMAP" id="MF_00138">
    <property type="entry name" value="GARS"/>
    <property type="match status" value="1"/>
</dbReference>
<dbReference type="SMART" id="SM01209">
    <property type="entry name" value="GARS_A"/>
    <property type="match status" value="1"/>
</dbReference>